<feature type="domain" description="Cytochrome c" evidence="6">
    <location>
        <begin position="18"/>
        <end position="128"/>
    </location>
</feature>
<dbReference type="SUPFAM" id="SSF46626">
    <property type="entry name" value="Cytochrome c"/>
    <property type="match status" value="1"/>
</dbReference>
<keyword evidence="3 4" id="KW-0408">Iron</keyword>
<dbReference type="GO" id="GO:0020037">
    <property type="term" value="F:heme binding"/>
    <property type="evidence" value="ECO:0007669"/>
    <property type="project" value="InterPro"/>
</dbReference>
<dbReference type="Proteomes" id="UP000245390">
    <property type="component" value="Unassembled WGS sequence"/>
</dbReference>
<gene>
    <name evidence="7" type="ORF">C8D95_106130</name>
</gene>
<dbReference type="AlphaFoldDB" id="A0A316G461"/>
<evidence type="ECO:0000256" key="1">
    <source>
        <dbReference type="ARBA" id="ARBA00022617"/>
    </source>
</evidence>
<sequence>MRFALFLAVAALPAWAEPDLVAGREVYFTHCAGCHGAEARGDGALADLLIQPPADLTRLSRDNGGTFPVFRVVRQIDGRDPMLSHGGEMPTFGRLYAFPDGAIATETGQPIITAQPIADVAGWLATVQE</sequence>
<feature type="chain" id="PRO_5016396983" evidence="5">
    <location>
        <begin position="17"/>
        <end position="129"/>
    </location>
</feature>
<dbReference type="KEGG" id="salo:EF888_16285"/>
<dbReference type="Gene3D" id="1.10.760.10">
    <property type="entry name" value="Cytochrome c-like domain"/>
    <property type="match status" value="1"/>
</dbReference>
<evidence type="ECO:0000259" key="6">
    <source>
        <dbReference type="PROSITE" id="PS51007"/>
    </source>
</evidence>
<dbReference type="OrthoDB" id="335174at2"/>
<proteinExistence type="predicted"/>
<reference evidence="7 8" key="1">
    <citation type="submission" date="2018-05" db="EMBL/GenBank/DDBJ databases">
        <title>Genomic Encyclopedia of Type Strains, Phase IV (KMG-IV): sequencing the most valuable type-strain genomes for metagenomic binning, comparative biology and taxonomic classification.</title>
        <authorList>
            <person name="Goeker M."/>
        </authorList>
    </citation>
    <scope>NUCLEOTIDE SEQUENCE [LARGE SCALE GENOMIC DNA]</scope>
    <source>
        <strain evidence="7 8">DSM 103371</strain>
    </source>
</reference>
<evidence type="ECO:0000256" key="3">
    <source>
        <dbReference type="ARBA" id="ARBA00023004"/>
    </source>
</evidence>
<evidence type="ECO:0000313" key="7">
    <source>
        <dbReference type="EMBL" id="PWK55734.1"/>
    </source>
</evidence>
<protein>
    <submittedName>
        <fullName evidence="7">Cytochrome c</fullName>
    </submittedName>
</protein>
<evidence type="ECO:0000256" key="5">
    <source>
        <dbReference type="SAM" id="SignalP"/>
    </source>
</evidence>
<dbReference type="GO" id="GO:0009055">
    <property type="term" value="F:electron transfer activity"/>
    <property type="evidence" value="ECO:0007669"/>
    <property type="project" value="InterPro"/>
</dbReference>
<keyword evidence="1 4" id="KW-0349">Heme</keyword>
<dbReference type="EMBL" id="QGGV01000006">
    <property type="protein sequence ID" value="PWK55734.1"/>
    <property type="molecule type" value="Genomic_DNA"/>
</dbReference>
<keyword evidence="5" id="KW-0732">Signal</keyword>
<keyword evidence="2 4" id="KW-0479">Metal-binding</keyword>
<keyword evidence="8" id="KW-1185">Reference proteome</keyword>
<dbReference type="Pfam" id="PF00034">
    <property type="entry name" value="Cytochrom_C"/>
    <property type="match status" value="1"/>
</dbReference>
<accession>A0A316G461</accession>
<evidence type="ECO:0000256" key="2">
    <source>
        <dbReference type="ARBA" id="ARBA00022723"/>
    </source>
</evidence>
<feature type="signal peptide" evidence="5">
    <location>
        <begin position="1"/>
        <end position="16"/>
    </location>
</feature>
<organism evidence="7 8">
    <name type="scientific">Silicimonas algicola</name>
    <dbReference type="NCBI Taxonomy" id="1826607"/>
    <lineage>
        <taxon>Bacteria</taxon>
        <taxon>Pseudomonadati</taxon>
        <taxon>Pseudomonadota</taxon>
        <taxon>Alphaproteobacteria</taxon>
        <taxon>Rhodobacterales</taxon>
        <taxon>Paracoccaceae</taxon>
    </lineage>
</organism>
<comment type="caution">
    <text evidence="7">The sequence shown here is derived from an EMBL/GenBank/DDBJ whole genome shotgun (WGS) entry which is preliminary data.</text>
</comment>
<dbReference type="InterPro" id="IPR036909">
    <property type="entry name" value="Cyt_c-like_dom_sf"/>
</dbReference>
<dbReference type="InterPro" id="IPR009056">
    <property type="entry name" value="Cyt_c-like_dom"/>
</dbReference>
<evidence type="ECO:0000256" key="4">
    <source>
        <dbReference type="PROSITE-ProRule" id="PRU00433"/>
    </source>
</evidence>
<dbReference type="PROSITE" id="PS51007">
    <property type="entry name" value="CYTC"/>
    <property type="match status" value="1"/>
</dbReference>
<dbReference type="GO" id="GO:0046872">
    <property type="term" value="F:metal ion binding"/>
    <property type="evidence" value="ECO:0007669"/>
    <property type="project" value="UniProtKB-KW"/>
</dbReference>
<evidence type="ECO:0000313" key="8">
    <source>
        <dbReference type="Proteomes" id="UP000245390"/>
    </source>
</evidence>
<name>A0A316G461_9RHOB</name>
<dbReference type="RefSeq" id="WP_109759809.1">
    <property type="nucleotide sequence ID" value="NZ_CP034588.1"/>
</dbReference>